<organism evidence="1 2">
    <name type="scientific">Kribbella amoyensis</name>
    <dbReference type="NCBI Taxonomy" id="996641"/>
    <lineage>
        <taxon>Bacteria</taxon>
        <taxon>Bacillati</taxon>
        <taxon>Actinomycetota</taxon>
        <taxon>Actinomycetes</taxon>
        <taxon>Propionibacteriales</taxon>
        <taxon>Kribbellaceae</taxon>
        <taxon>Kribbella</taxon>
    </lineage>
</organism>
<dbReference type="RefSeq" id="WP_145811286.1">
    <property type="nucleotide sequence ID" value="NZ_VIVK01000001.1"/>
</dbReference>
<dbReference type="InterPro" id="IPR026286">
    <property type="entry name" value="MaiA/AMDase"/>
</dbReference>
<dbReference type="Gene3D" id="3.40.50.12500">
    <property type="match status" value="2"/>
</dbReference>
<evidence type="ECO:0008006" key="3">
    <source>
        <dbReference type="Google" id="ProtNLM"/>
    </source>
</evidence>
<gene>
    <name evidence="1" type="ORF">FB561_5371</name>
</gene>
<dbReference type="OrthoDB" id="4537983at2"/>
<reference evidence="1 2" key="1">
    <citation type="submission" date="2019-06" db="EMBL/GenBank/DDBJ databases">
        <title>Sequencing the genomes of 1000 actinobacteria strains.</title>
        <authorList>
            <person name="Klenk H.-P."/>
        </authorList>
    </citation>
    <scope>NUCLEOTIDE SEQUENCE [LARGE SCALE GENOMIC DNA]</scope>
    <source>
        <strain evidence="1 2">DSM 24683</strain>
    </source>
</reference>
<name>A0A561BZ49_9ACTN</name>
<dbReference type="AlphaFoldDB" id="A0A561BZ49"/>
<dbReference type="InterPro" id="IPR053714">
    <property type="entry name" value="Iso_Racemase_Enz_sf"/>
</dbReference>
<dbReference type="PANTHER" id="PTHR40267:SF1">
    <property type="entry name" value="BLR3294 PROTEIN"/>
    <property type="match status" value="1"/>
</dbReference>
<comment type="caution">
    <text evidence="1">The sequence shown here is derived from an EMBL/GenBank/DDBJ whole genome shotgun (WGS) entry which is preliminary data.</text>
</comment>
<dbReference type="PANTHER" id="PTHR40267">
    <property type="entry name" value="BLR3294 PROTEIN"/>
    <property type="match status" value="1"/>
</dbReference>
<sequence length="161" mass="16759">MRVGVLTPHAAAGPEVELPAIAPVDVAVARVSQRADTTAAKDLRALATPSALRPAVAALREAAIDAVTLTATSLPKQPDQVRPEQVIDFVSDQVDASTEAVFIAGTGFRAAPAIEELEHRTGQLVLEANQVLVWSILAATGTELPVEGYGQLFGSGGCVRR</sequence>
<keyword evidence="2" id="KW-1185">Reference proteome</keyword>
<accession>A0A561BZ49</accession>
<protein>
    <recommendedName>
        <fullName evidence="3">Maleate isomerase</fullName>
    </recommendedName>
</protein>
<proteinExistence type="predicted"/>
<evidence type="ECO:0000313" key="1">
    <source>
        <dbReference type="EMBL" id="TWD84196.1"/>
    </source>
</evidence>
<dbReference type="EMBL" id="VIVK01000001">
    <property type="protein sequence ID" value="TWD84196.1"/>
    <property type="molecule type" value="Genomic_DNA"/>
</dbReference>
<dbReference type="Proteomes" id="UP000318380">
    <property type="component" value="Unassembled WGS sequence"/>
</dbReference>
<evidence type="ECO:0000313" key="2">
    <source>
        <dbReference type="Proteomes" id="UP000318380"/>
    </source>
</evidence>